<name>A0A7M1B0F2_9BACT</name>
<dbReference type="InterPro" id="IPR011004">
    <property type="entry name" value="Trimer_LpxA-like_sf"/>
</dbReference>
<evidence type="ECO:0000256" key="1">
    <source>
        <dbReference type="ARBA" id="ARBA00022679"/>
    </source>
</evidence>
<dbReference type="SUPFAM" id="SSF51161">
    <property type="entry name" value="Trimeric LpxA-like enzymes"/>
    <property type="match status" value="1"/>
</dbReference>
<accession>A0A7M1B0F2</accession>
<dbReference type="InterPro" id="IPR051159">
    <property type="entry name" value="Hexapeptide_acetyltransf"/>
</dbReference>
<keyword evidence="4" id="KW-1185">Reference proteome</keyword>
<dbReference type="PANTHER" id="PTHR23416:SF78">
    <property type="entry name" value="LIPOPOLYSACCHARIDE BIOSYNTHESIS O-ACETYL TRANSFERASE WBBJ-RELATED"/>
    <property type="match status" value="1"/>
</dbReference>
<dbReference type="Proteomes" id="UP000593719">
    <property type="component" value="Chromosome"/>
</dbReference>
<dbReference type="PROSITE" id="PS00101">
    <property type="entry name" value="HEXAPEP_TRANSFERASES"/>
    <property type="match status" value="1"/>
</dbReference>
<proteinExistence type="predicted"/>
<reference evidence="3 4" key="1">
    <citation type="submission" date="2019-06" db="EMBL/GenBank/DDBJ databases">
        <title>Sulfurimonas gotlandica sp. nov., a chemoautotrophic and psychrotolerant epsilonproteobacterium isolated from a pelagic redoxcline, and an emended description of the genus Sulfurimonas.</title>
        <authorList>
            <person name="Wang S."/>
            <person name="Jiang L."/>
            <person name="Shao Z."/>
        </authorList>
    </citation>
    <scope>NUCLEOTIDE SEQUENCE [LARGE SCALE GENOMIC DNA]</scope>
    <source>
        <strain evidence="3 4">S2-6</strain>
    </source>
</reference>
<dbReference type="Gene3D" id="2.160.10.10">
    <property type="entry name" value="Hexapeptide repeat proteins"/>
    <property type="match status" value="1"/>
</dbReference>
<dbReference type="CDD" id="cd04647">
    <property type="entry name" value="LbH_MAT_like"/>
    <property type="match status" value="1"/>
</dbReference>
<dbReference type="GO" id="GO:0016746">
    <property type="term" value="F:acyltransferase activity"/>
    <property type="evidence" value="ECO:0007669"/>
    <property type="project" value="UniProtKB-KW"/>
</dbReference>
<dbReference type="EMBL" id="CP041235">
    <property type="protein sequence ID" value="QOP43170.1"/>
    <property type="molecule type" value="Genomic_DNA"/>
</dbReference>
<dbReference type="AlphaFoldDB" id="A0A7M1B0F2"/>
<keyword evidence="3" id="KW-0012">Acyltransferase</keyword>
<dbReference type="RefSeq" id="WP_193151474.1">
    <property type="nucleotide sequence ID" value="NZ_CP041235.1"/>
</dbReference>
<evidence type="ECO:0000313" key="3">
    <source>
        <dbReference type="EMBL" id="QOP43170.1"/>
    </source>
</evidence>
<dbReference type="KEGG" id="ssei:FJR45_04095"/>
<sequence>MKKFTLLQKLRNKIRIKGSVTLSLAKNVKITNSDISIKGKNNSLTIEDGVTIRYTQIELLGDNCSLYIGKNTIVGHGCYLSAKEGKKLVIEDECMLSRNVKIMTSDGHFIYIDTTVINEGKDIAIGKHVWLADNVTVLKGVDIGEGSVIGINATVTKNIPAFSIAVGNPAVVVKKGITNWRH</sequence>
<dbReference type="InterPro" id="IPR018357">
    <property type="entry name" value="Hexapep_transf_CS"/>
</dbReference>
<evidence type="ECO:0000313" key="4">
    <source>
        <dbReference type="Proteomes" id="UP000593719"/>
    </source>
</evidence>
<evidence type="ECO:0000256" key="2">
    <source>
        <dbReference type="ARBA" id="ARBA00022737"/>
    </source>
</evidence>
<keyword evidence="2" id="KW-0677">Repeat</keyword>
<organism evidence="3 4">
    <name type="scientific">Sulfurimonas sediminis</name>
    <dbReference type="NCBI Taxonomy" id="2590020"/>
    <lineage>
        <taxon>Bacteria</taxon>
        <taxon>Pseudomonadati</taxon>
        <taxon>Campylobacterota</taxon>
        <taxon>Epsilonproteobacteria</taxon>
        <taxon>Campylobacterales</taxon>
        <taxon>Sulfurimonadaceae</taxon>
        <taxon>Sulfurimonas</taxon>
    </lineage>
</organism>
<gene>
    <name evidence="3" type="ORF">FJR45_04095</name>
</gene>
<keyword evidence="1 3" id="KW-0808">Transferase</keyword>
<protein>
    <submittedName>
        <fullName evidence="3">Acyltransferase</fullName>
    </submittedName>
</protein>
<dbReference type="PANTHER" id="PTHR23416">
    <property type="entry name" value="SIALIC ACID SYNTHASE-RELATED"/>
    <property type="match status" value="1"/>
</dbReference>